<sequence>MSSSLHTVRIRKQHFIACQRAHARLKPLYQRWQHINQALSYVDETRNQLFSQRFQTLNTSIKQDGISLSPNEMDTLQRRIEKFTQDIQNEILLLQAELLEKQAEKARKHHHRSKNLTFLVELFKDKLPVNHPLNTVLIQSLQNDKDPQSALLYQALELAAKEQPHLTEEQSTLLSSLLAEQGADLQHDWQAPTIPDLKMAVQFGQIESMIIKLGILDNQRDLSSYQTQYQTVLSLKDEVQRQLRADSLVFELVAQIRQEQHLQNLRTQLAVAIAELECLDDKEAITIACEADSMAQQGSLSEVTACLELVNDAIIRIERRIIAAERRTVVLEGLRELGYQVNENAVSAWLTDGQVVISHLSMPGYGLELGAGGEESARFQAKTVAFSEERDTTRDRDIDAIWCHQHHQLQENLAKSGAELTIDRALPPGSGKMKVKEQVDAVRQQRVVSHSTSEHP</sequence>
<dbReference type="Proteomes" id="UP001220225">
    <property type="component" value="Unassembled WGS sequence"/>
</dbReference>
<reference evidence="2 3" key="1">
    <citation type="submission" date="2023-02" db="EMBL/GenBank/DDBJ databases">
        <title>Entomopathogenic bacteria.</title>
        <authorList>
            <person name="Machado R.A."/>
        </authorList>
    </citation>
    <scope>NUCLEOTIDE SEQUENCE [LARGE SCALE GENOMIC DNA]</scope>
    <source>
        <strain evidence="2 3">XENO-2</strain>
    </source>
</reference>
<accession>A0ABT5LYV9</accession>
<protein>
    <submittedName>
        <fullName evidence="2">Uncharacterized protein</fullName>
    </submittedName>
</protein>
<evidence type="ECO:0000256" key="1">
    <source>
        <dbReference type="SAM" id="Coils"/>
    </source>
</evidence>
<dbReference type="EMBL" id="JAQRFN010000024">
    <property type="protein sequence ID" value="MDC9598234.1"/>
    <property type="molecule type" value="Genomic_DNA"/>
</dbReference>
<proteinExistence type="predicted"/>
<organism evidence="2 3">
    <name type="scientific">Xenorhabdus anantnagensis</name>
    <dbReference type="NCBI Taxonomy" id="3025875"/>
    <lineage>
        <taxon>Bacteria</taxon>
        <taxon>Pseudomonadati</taxon>
        <taxon>Pseudomonadota</taxon>
        <taxon>Gammaproteobacteria</taxon>
        <taxon>Enterobacterales</taxon>
        <taxon>Morganellaceae</taxon>
        <taxon>Xenorhabdus</taxon>
    </lineage>
</organism>
<evidence type="ECO:0000313" key="3">
    <source>
        <dbReference type="Proteomes" id="UP001220225"/>
    </source>
</evidence>
<evidence type="ECO:0000313" key="2">
    <source>
        <dbReference type="EMBL" id="MDC9598234.1"/>
    </source>
</evidence>
<feature type="coiled-coil region" evidence="1">
    <location>
        <begin position="73"/>
        <end position="109"/>
    </location>
</feature>
<gene>
    <name evidence="2" type="ORF">PSI14_15645</name>
</gene>
<name>A0ABT5LYV9_9GAMM</name>
<dbReference type="RefSeq" id="WP_273576748.1">
    <property type="nucleotide sequence ID" value="NZ_JAQRFN010000024.1"/>
</dbReference>
<keyword evidence="3" id="KW-1185">Reference proteome</keyword>
<keyword evidence="1" id="KW-0175">Coiled coil</keyword>
<comment type="caution">
    <text evidence="2">The sequence shown here is derived from an EMBL/GenBank/DDBJ whole genome shotgun (WGS) entry which is preliminary data.</text>
</comment>